<evidence type="ECO:0000313" key="2">
    <source>
        <dbReference type="EMBL" id="ABE53910.1"/>
    </source>
</evidence>
<keyword evidence="1" id="KW-0472">Membrane</keyword>
<proteinExistence type="predicted"/>
<dbReference type="HOGENOM" id="CLU_2481564_0_0_6"/>
<reference evidence="2 3" key="1">
    <citation type="submission" date="2006-03" db="EMBL/GenBank/DDBJ databases">
        <title>Complete sequence of Shewanella denitrificans OS217.</title>
        <authorList>
            <consortium name="US DOE Joint Genome Institute"/>
            <person name="Copeland A."/>
            <person name="Lucas S."/>
            <person name="Lapidus A."/>
            <person name="Barry K."/>
            <person name="Detter J.C."/>
            <person name="Glavina del Rio T."/>
            <person name="Hammon N."/>
            <person name="Israni S."/>
            <person name="Dalin E."/>
            <person name="Tice H."/>
            <person name="Pitluck S."/>
            <person name="Brettin T."/>
            <person name="Bruce D."/>
            <person name="Han C."/>
            <person name="Tapia R."/>
            <person name="Gilna P."/>
            <person name="Kiss H."/>
            <person name="Schmutz J."/>
            <person name="Larimer F."/>
            <person name="Land M."/>
            <person name="Hauser L."/>
            <person name="Kyrpides N."/>
            <person name="Lykidis A."/>
            <person name="Richardson P."/>
        </authorList>
    </citation>
    <scope>NUCLEOTIDE SEQUENCE [LARGE SCALE GENOMIC DNA]</scope>
    <source>
        <strain evidence="3">OS217 / ATCC BAA-1090 / DSM 15013</strain>
    </source>
</reference>
<evidence type="ECO:0000256" key="1">
    <source>
        <dbReference type="SAM" id="Phobius"/>
    </source>
</evidence>
<sequence>MFQLAAIALNILGSVLIYLSSRHQKMIKQRLTKGFLILGCLLILLSLWPLLTALHPPSALFIWLLISFTNLISIPFLSLLKNSERPQ</sequence>
<feature type="transmembrane region" description="Helical" evidence="1">
    <location>
        <begin position="60"/>
        <end position="80"/>
    </location>
</feature>
<dbReference type="Proteomes" id="UP000001982">
    <property type="component" value="Chromosome"/>
</dbReference>
<keyword evidence="1" id="KW-1133">Transmembrane helix</keyword>
<protein>
    <submittedName>
        <fullName evidence="2">Uncharacterized protein</fullName>
    </submittedName>
</protein>
<gene>
    <name evidence="2" type="ordered locus">Sden_0620</name>
</gene>
<dbReference type="KEGG" id="sdn:Sden_0620"/>
<feature type="transmembrane region" description="Helical" evidence="1">
    <location>
        <begin position="6"/>
        <end position="23"/>
    </location>
</feature>
<organism evidence="2 3">
    <name type="scientific">Shewanella denitrificans (strain OS217 / ATCC BAA-1090 / DSM 15013)</name>
    <dbReference type="NCBI Taxonomy" id="318161"/>
    <lineage>
        <taxon>Bacteria</taxon>
        <taxon>Pseudomonadati</taxon>
        <taxon>Pseudomonadota</taxon>
        <taxon>Gammaproteobacteria</taxon>
        <taxon>Alteromonadales</taxon>
        <taxon>Shewanellaceae</taxon>
        <taxon>Shewanella</taxon>
    </lineage>
</organism>
<evidence type="ECO:0000313" key="3">
    <source>
        <dbReference type="Proteomes" id="UP000001982"/>
    </source>
</evidence>
<dbReference type="EMBL" id="CP000302">
    <property type="protein sequence ID" value="ABE53910.1"/>
    <property type="molecule type" value="Genomic_DNA"/>
</dbReference>
<accession>Q12RL6</accession>
<name>Q12RL6_SHEDO</name>
<dbReference type="STRING" id="318161.Sden_0620"/>
<feature type="transmembrane region" description="Helical" evidence="1">
    <location>
        <begin position="35"/>
        <end position="54"/>
    </location>
</feature>
<keyword evidence="3" id="KW-1185">Reference proteome</keyword>
<keyword evidence="1" id="KW-0812">Transmembrane</keyword>
<dbReference type="AlphaFoldDB" id="Q12RL6"/>